<dbReference type="SUPFAM" id="SSF48403">
    <property type="entry name" value="Ankyrin repeat"/>
    <property type="match status" value="1"/>
</dbReference>
<dbReference type="Gene3D" id="1.25.40.20">
    <property type="entry name" value="Ankyrin repeat-containing domain"/>
    <property type="match status" value="1"/>
</dbReference>
<accession>A0A914HM12</accession>
<reference evidence="3" key="1">
    <citation type="submission" date="2022-11" db="UniProtKB">
        <authorList>
            <consortium name="WormBaseParasite"/>
        </authorList>
    </citation>
    <scope>IDENTIFICATION</scope>
</reference>
<protein>
    <submittedName>
        <fullName evidence="3">ANK_REP_REGION domain-containing protein</fullName>
    </submittedName>
</protein>
<feature type="compositionally biased region" description="Polar residues" evidence="1">
    <location>
        <begin position="51"/>
        <end position="66"/>
    </location>
</feature>
<evidence type="ECO:0000313" key="2">
    <source>
        <dbReference type="Proteomes" id="UP000887572"/>
    </source>
</evidence>
<dbReference type="WBParaSite" id="Gr19_v10_g2735.t1">
    <property type="protein sequence ID" value="Gr19_v10_g2735.t1"/>
    <property type="gene ID" value="Gr19_v10_g2735"/>
</dbReference>
<evidence type="ECO:0000313" key="3">
    <source>
        <dbReference type="WBParaSite" id="Gr19_v10_g2735.t1"/>
    </source>
</evidence>
<feature type="compositionally biased region" description="Low complexity" evidence="1">
    <location>
        <begin position="153"/>
        <end position="162"/>
    </location>
</feature>
<name>A0A914HM12_GLORO</name>
<proteinExistence type="predicted"/>
<dbReference type="InterPro" id="IPR036770">
    <property type="entry name" value="Ankyrin_rpt-contain_sf"/>
</dbReference>
<evidence type="ECO:0000256" key="1">
    <source>
        <dbReference type="SAM" id="MobiDB-lite"/>
    </source>
</evidence>
<sequence length="381" mass="43060">MGFLFSRFFYSAIEPSPKLEDDDNQKQEDSACCSNSENFSPPTVDGDNDDGTMSQSENGTLPLQSMHETPHKVFRKDGVKIFAAFVPDSPERYAFSEFSELKSFLNSPIGKKKGTRFKRCQDEQAVVTFYDEQRLLSSSMQGMCTMSDDQLDDSLNNSSSSSPTSGRSPISVEPDLPYKDVPARRLTEFRVAIEKGDVTKFDELLRESPRFLVNTSNDLPTILHIGMRCNAMHIACRSSNVYAVQRMLALVQNIEWLRDAYATDACVKERSDNLLDALLNTPDKIENNTPLHYACRQLCESIFRELVGHEQCHRKPVNSHNERPIDVLGRGVRSGTGRQESKKVFDRMYVALEGSLPSVHRRRRSPDRQQQLNASNDIGTL</sequence>
<dbReference type="PANTHER" id="PTHR12349">
    <property type="entry name" value="ANKYRIN REPEAT AND LEM DOMAIN-CONTAINING PROTEIN 2"/>
    <property type="match status" value="1"/>
</dbReference>
<dbReference type="Proteomes" id="UP000887572">
    <property type="component" value="Unplaced"/>
</dbReference>
<dbReference type="GO" id="GO:0005783">
    <property type="term" value="C:endoplasmic reticulum"/>
    <property type="evidence" value="ECO:0007669"/>
    <property type="project" value="TreeGrafter"/>
</dbReference>
<dbReference type="GO" id="GO:0051721">
    <property type="term" value="F:protein phosphatase 2A binding"/>
    <property type="evidence" value="ECO:0007669"/>
    <property type="project" value="TreeGrafter"/>
</dbReference>
<dbReference type="PANTHER" id="PTHR12349:SF4">
    <property type="entry name" value="ANKYRIN REPEAT AND LEM DOMAIN-CONTAINING PROTEIN 2"/>
    <property type="match status" value="1"/>
</dbReference>
<dbReference type="AlphaFoldDB" id="A0A914HM12"/>
<feature type="region of interest" description="Disordered" evidence="1">
    <location>
        <begin position="358"/>
        <end position="381"/>
    </location>
</feature>
<feature type="region of interest" description="Disordered" evidence="1">
    <location>
        <begin position="315"/>
        <end position="341"/>
    </location>
</feature>
<feature type="region of interest" description="Disordered" evidence="1">
    <location>
        <begin position="16"/>
        <end position="66"/>
    </location>
</feature>
<organism evidence="2 3">
    <name type="scientific">Globodera rostochiensis</name>
    <name type="common">Golden nematode worm</name>
    <name type="synonym">Heterodera rostochiensis</name>
    <dbReference type="NCBI Taxonomy" id="31243"/>
    <lineage>
        <taxon>Eukaryota</taxon>
        <taxon>Metazoa</taxon>
        <taxon>Ecdysozoa</taxon>
        <taxon>Nematoda</taxon>
        <taxon>Chromadorea</taxon>
        <taxon>Rhabditida</taxon>
        <taxon>Tylenchina</taxon>
        <taxon>Tylenchomorpha</taxon>
        <taxon>Tylenchoidea</taxon>
        <taxon>Heteroderidae</taxon>
        <taxon>Heteroderinae</taxon>
        <taxon>Globodera</taxon>
    </lineage>
</organism>
<feature type="region of interest" description="Disordered" evidence="1">
    <location>
        <begin position="146"/>
        <end position="176"/>
    </location>
</feature>
<feature type="compositionally biased region" description="Polar residues" evidence="1">
    <location>
        <begin position="368"/>
        <end position="381"/>
    </location>
</feature>
<keyword evidence="2" id="KW-1185">Reference proteome</keyword>
<feature type="compositionally biased region" description="Polar residues" evidence="1">
    <location>
        <begin position="32"/>
        <end position="41"/>
    </location>
</feature>